<evidence type="ECO:0000313" key="6">
    <source>
        <dbReference type="EMBL" id="MDA5192832.1"/>
    </source>
</evidence>
<proteinExistence type="inferred from homology"/>
<protein>
    <submittedName>
        <fullName evidence="6">FAD-dependent oxidoreductase</fullName>
    </submittedName>
</protein>
<dbReference type="InterPro" id="IPR036188">
    <property type="entry name" value="FAD/NAD-bd_sf"/>
</dbReference>
<dbReference type="PRINTS" id="PR00757">
    <property type="entry name" value="AMINEOXDASEF"/>
</dbReference>
<gene>
    <name evidence="6" type="ORF">NYP16_02515</name>
</gene>
<feature type="domain" description="Amine oxidase" evidence="5">
    <location>
        <begin position="24"/>
        <end position="450"/>
    </location>
</feature>
<evidence type="ECO:0000259" key="5">
    <source>
        <dbReference type="Pfam" id="PF01593"/>
    </source>
</evidence>
<dbReference type="AlphaFoldDB" id="A0A9X3TWQ4"/>
<dbReference type="GO" id="GO:0016491">
    <property type="term" value="F:oxidoreductase activity"/>
    <property type="evidence" value="ECO:0007669"/>
    <property type="project" value="UniProtKB-KW"/>
</dbReference>
<reference evidence="6" key="1">
    <citation type="submission" date="2022-08" db="EMBL/GenBank/DDBJ databases">
        <authorList>
            <person name="Vandamme P."/>
            <person name="Hettiarachchi A."/>
            <person name="Peeters C."/>
            <person name="Cnockaert M."/>
            <person name="Carlier A."/>
        </authorList>
    </citation>
    <scope>NUCLEOTIDE SEQUENCE</scope>
    <source>
        <strain evidence="6">LMG 31809</strain>
    </source>
</reference>
<feature type="binding site" evidence="4">
    <location>
        <begin position="44"/>
        <end position="45"/>
    </location>
    <ligand>
        <name>FAD</name>
        <dbReference type="ChEBI" id="CHEBI:57692"/>
    </ligand>
</feature>
<dbReference type="PANTHER" id="PTHR43563:SF1">
    <property type="entry name" value="AMINE OXIDASE [FLAVIN-CONTAINING] B"/>
    <property type="match status" value="1"/>
</dbReference>
<accession>A0A9X3TWQ4</accession>
<evidence type="ECO:0000256" key="4">
    <source>
        <dbReference type="PIRSR" id="PIRSR601613-1"/>
    </source>
</evidence>
<evidence type="ECO:0000256" key="3">
    <source>
        <dbReference type="ARBA" id="ARBA00023002"/>
    </source>
</evidence>
<sequence>MTLAAPRALWAANRSDVIVIGAGLSGLQAAMILEESGAAVTVLEASNRIGGRIFTQDDVPGRPEAGGSEVGAMYARVQTMIERLNLKLHPAERASQTYSYRIDGTNIAASDWVRSAANPLRGTEHDLLPTQLTTHYMQRRNPLEDLESWLGADAAKFDISYERYLHDLGTSPEAIRLMQVESLADSLSDVSALWELRRQKLRQFSSGAAVGLHYLEGGMSRLPEAMSAALASDVRTGQQVVSIDSTAHGVEVRCRNGQVFQARYVICSLPLTVLRSIKITPGLPKLQQEAIQKIPYGNATTLFYAIKEPYWEADGLPPAIWSNNPYLRAFKMNSDDRSLSYLWVFLSGAGNKAIRAASIDDASARVGSMLAEIRPSTVGRIEFMRAFSWSQNPYSLGTFAHRAPGQISRFGNVAANQAGRVHFAGEHTAVLMSGLEGAMESGERAAVEVLERL</sequence>
<feature type="binding site" evidence="4">
    <location>
        <position position="25"/>
    </location>
    <ligand>
        <name>FAD</name>
        <dbReference type="ChEBI" id="CHEBI:57692"/>
    </ligand>
</feature>
<dbReference type="Proteomes" id="UP001141619">
    <property type="component" value="Unassembled WGS sequence"/>
</dbReference>
<evidence type="ECO:0000256" key="2">
    <source>
        <dbReference type="ARBA" id="ARBA00005995"/>
    </source>
</evidence>
<comment type="caution">
    <text evidence="6">The sequence shown here is derived from an EMBL/GenBank/DDBJ whole genome shotgun (WGS) entry which is preliminary data.</text>
</comment>
<dbReference type="Gene3D" id="3.50.50.60">
    <property type="entry name" value="FAD/NAD(P)-binding domain"/>
    <property type="match status" value="1"/>
</dbReference>
<feature type="binding site" evidence="4">
    <location>
        <position position="426"/>
    </location>
    <ligand>
        <name>FAD</name>
        <dbReference type="ChEBI" id="CHEBI:57692"/>
    </ligand>
</feature>
<dbReference type="SUPFAM" id="SSF54373">
    <property type="entry name" value="FAD-linked reductases, C-terminal domain"/>
    <property type="match status" value="1"/>
</dbReference>
<comment type="similarity">
    <text evidence="2">Belongs to the flavin monoamine oxidase family.</text>
</comment>
<evidence type="ECO:0000313" key="7">
    <source>
        <dbReference type="Proteomes" id="UP001141619"/>
    </source>
</evidence>
<reference evidence="6" key="2">
    <citation type="journal article" date="2023" name="Syst. Appl. Microbiol.">
        <title>Govania unica gen. nov., sp. nov., a rare biosphere bacterium that represents a novel family in the class Alphaproteobacteria.</title>
        <authorList>
            <person name="Vandamme P."/>
            <person name="Peeters C."/>
            <person name="Hettiarachchi A."/>
            <person name="Cnockaert M."/>
            <person name="Carlier A."/>
        </authorList>
    </citation>
    <scope>NUCLEOTIDE SEQUENCE</scope>
    <source>
        <strain evidence="6">LMG 31809</strain>
    </source>
</reference>
<organism evidence="6 7">
    <name type="scientific">Govanella unica</name>
    <dbReference type="NCBI Taxonomy" id="2975056"/>
    <lineage>
        <taxon>Bacteria</taxon>
        <taxon>Pseudomonadati</taxon>
        <taxon>Pseudomonadota</taxon>
        <taxon>Alphaproteobacteria</taxon>
        <taxon>Emcibacterales</taxon>
        <taxon>Govanellaceae</taxon>
        <taxon>Govanella</taxon>
    </lineage>
</organism>
<dbReference type="Pfam" id="PF01593">
    <property type="entry name" value="Amino_oxidase"/>
    <property type="match status" value="1"/>
</dbReference>
<comment type="cofactor">
    <cofactor evidence="1">
        <name>FAD</name>
        <dbReference type="ChEBI" id="CHEBI:57692"/>
    </cofactor>
</comment>
<dbReference type="PANTHER" id="PTHR43563">
    <property type="entry name" value="AMINE OXIDASE"/>
    <property type="match status" value="1"/>
</dbReference>
<name>A0A9X3TWQ4_9PROT</name>
<feature type="binding site" evidence="4">
    <location>
        <position position="345"/>
    </location>
    <ligand>
        <name>substrate</name>
    </ligand>
</feature>
<dbReference type="EMBL" id="JANWOI010000001">
    <property type="protein sequence ID" value="MDA5192832.1"/>
    <property type="molecule type" value="Genomic_DNA"/>
</dbReference>
<dbReference type="RefSeq" id="WP_274942533.1">
    <property type="nucleotide sequence ID" value="NZ_JANWOI010000001.1"/>
</dbReference>
<feature type="binding site" evidence="4">
    <location>
        <position position="240"/>
    </location>
    <ligand>
        <name>FAD</name>
        <dbReference type="ChEBI" id="CHEBI:57692"/>
    </ligand>
</feature>
<dbReference type="SUPFAM" id="SSF51905">
    <property type="entry name" value="FAD/NAD(P)-binding domain"/>
    <property type="match status" value="1"/>
</dbReference>
<keyword evidence="7" id="KW-1185">Reference proteome</keyword>
<evidence type="ECO:0000256" key="1">
    <source>
        <dbReference type="ARBA" id="ARBA00001974"/>
    </source>
</evidence>
<keyword evidence="3" id="KW-0560">Oxidoreductase</keyword>
<dbReference type="InterPro" id="IPR001613">
    <property type="entry name" value="Flavin_amine_oxidase"/>
</dbReference>
<dbReference type="InterPro" id="IPR050703">
    <property type="entry name" value="Flavin_MAO"/>
</dbReference>
<dbReference type="InterPro" id="IPR002937">
    <property type="entry name" value="Amino_oxidase"/>
</dbReference>